<dbReference type="RefSeq" id="WP_110360841.1">
    <property type="nucleotide sequence ID" value="NZ_QFLI01000004.1"/>
</dbReference>
<evidence type="ECO:0000313" key="3">
    <source>
        <dbReference type="Proteomes" id="UP000248079"/>
    </source>
</evidence>
<accession>A0A2V4A1M2</accession>
<evidence type="ECO:0000313" key="2">
    <source>
        <dbReference type="EMBL" id="PXY01210.1"/>
    </source>
</evidence>
<gene>
    <name evidence="2" type="ORF">DF185_11230</name>
</gene>
<keyword evidence="1" id="KW-0472">Membrane</keyword>
<feature type="transmembrane region" description="Helical" evidence="1">
    <location>
        <begin position="95"/>
        <end position="117"/>
    </location>
</feature>
<dbReference type="OrthoDB" id="6400838at2"/>
<name>A0A2V4A1M2_9BACT</name>
<feature type="transmembrane region" description="Helical" evidence="1">
    <location>
        <begin position="123"/>
        <end position="144"/>
    </location>
</feature>
<proteinExistence type="predicted"/>
<sequence>MNNYLNRIFCREKLTFLLSKKEKNNISKRLQKIIATKGYGVNLTGKIKDENNFKLSDKITIGVYIQGGGDPAVLRGKFTEESGNILLTIKVYGHFAFIFGSILIPIFLIATIISNYSELKVEAYFSFAFVLAFAFIMNIAGNFFKNRLLKKTLKELKLKE</sequence>
<dbReference type="EMBL" id="QFLI01000004">
    <property type="protein sequence ID" value="PXY01210.1"/>
    <property type="molecule type" value="Genomic_DNA"/>
</dbReference>
<organism evidence="2 3">
    <name type="scientific">Marinifilum breve</name>
    <dbReference type="NCBI Taxonomy" id="2184082"/>
    <lineage>
        <taxon>Bacteria</taxon>
        <taxon>Pseudomonadati</taxon>
        <taxon>Bacteroidota</taxon>
        <taxon>Bacteroidia</taxon>
        <taxon>Marinilabiliales</taxon>
        <taxon>Marinifilaceae</taxon>
    </lineage>
</organism>
<evidence type="ECO:0000256" key="1">
    <source>
        <dbReference type="SAM" id="Phobius"/>
    </source>
</evidence>
<comment type="caution">
    <text evidence="2">The sequence shown here is derived from an EMBL/GenBank/DDBJ whole genome shotgun (WGS) entry which is preliminary data.</text>
</comment>
<keyword evidence="1" id="KW-0812">Transmembrane</keyword>
<protein>
    <submittedName>
        <fullName evidence="2">Uncharacterized protein</fullName>
    </submittedName>
</protein>
<dbReference type="Proteomes" id="UP000248079">
    <property type="component" value="Unassembled WGS sequence"/>
</dbReference>
<reference evidence="2 3" key="1">
    <citation type="submission" date="2018-05" db="EMBL/GenBank/DDBJ databases">
        <title>Marinifilum breve JC075T sp. nov., a marine bacterium isolated from Yongle Blue Hole in the South China Sea.</title>
        <authorList>
            <person name="Fu T."/>
        </authorList>
    </citation>
    <scope>NUCLEOTIDE SEQUENCE [LARGE SCALE GENOMIC DNA]</scope>
    <source>
        <strain evidence="2 3">JC075</strain>
    </source>
</reference>
<keyword evidence="1" id="KW-1133">Transmembrane helix</keyword>
<keyword evidence="3" id="KW-1185">Reference proteome</keyword>
<dbReference type="AlphaFoldDB" id="A0A2V4A1M2"/>